<gene>
    <name evidence="2" type="ORF">Z518_02276</name>
</gene>
<feature type="chain" id="PRO_5002243538" description="GPI anchored protein" evidence="1">
    <location>
        <begin position="26"/>
        <end position="222"/>
    </location>
</feature>
<sequence>MKYSYSISAGATAALFGLLSTSVRAQNDTTEIDGPVIDVLYITDQSLLGTTLQDYQLAGEVLEANPSTTVLAIECLGDGIDTDVCGADAATLTFGSTTWLASDSTGNVELTVDCSIARNTESAVCEEAIKAPAQVFTDPYINPAEITSLITASVDDISSTTFTATLGSTLLTYLPITITAGDELLASASAQATAEGNNAAARSSVMLNGLVAGVMGVMILLL</sequence>
<accession>A0A0D2HB04</accession>
<dbReference type="HOGENOM" id="CLU_1245956_0_0_1"/>
<proteinExistence type="predicted"/>
<keyword evidence="1" id="KW-0732">Signal</keyword>
<evidence type="ECO:0008006" key="4">
    <source>
        <dbReference type="Google" id="ProtNLM"/>
    </source>
</evidence>
<reference evidence="2 3" key="1">
    <citation type="submission" date="2015-01" db="EMBL/GenBank/DDBJ databases">
        <title>The Genome Sequence of Rhinocladiella mackenzie CBS 650.93.</title>
        <authorList>
            <consortium name="The Broad Institute Genomics Platform"/>
            <person name="Cuomo C."/>
            <person name="de Hoog S."/>
            <person name="Gorbushina A."/>
            <person name="Stielow B."/>
            <person name="Teixiera M."/>
            <person name="Abouelleil A."/>
            <person name="Chapman S.B."/>
            <person name="Priest M."/>
            <person name="Young S.K."/>
            <person name="Wortman J."/>
            <person name="Nusbaum C."/>
            <person name="Birren B."/>
        </authorList>
    </citation>
    <scope>NUCLEOTIDE SEQUENCE [LARGE SCALE GENOMIC DNA]</scope>
    <source>
        <strain evidence="2 3">CBS 650.93</strain>
    </source>
</reference>
<dbReference type="GeneID" id="25290347"/>
<dbReference type="EMBL" id="KN847476">
    <property type="protein sequence ID" value="KIX07623.1"/>
    <property type="molecule type" value="Genomic_DNA"/>
</dbReference>
<organism evidence="2 3">
    <name type="scientific">Rhinocladiella mackenziei CBS 650.93</name>
    <dbReference type="NCBI Taxonomy" id="1442369"/>
    <lineage>
        <taxon>Eukaryota</taxon>
        <taxon>Fungi</taxon>
        <taxon>Dikarya</taxon>
        <taxon>Ascomycota</taxon>
        <taxon>Pezizomycotina</taxon>
        <taxon>Eurotiomycetes</taxon>
        <taxon>Chaetothyriomycetidae</taxon>
        <taxon>Chaetothyriales</taxon>
        <taxon>Herpotrichiellaceae</taxon>
        <taxon>Rhinocladiella</taxon>
    </lineage>
</organism>
<protein>
    <recommendedName>
        <fullName evidence="4">GPI anchored protein</fullName>
    </recommendedName>
</protein>
<evidence type="ECO:0000313" key="3">
    <source>
        <dbReference type="Proteomes" id="UP000053617"/>
    </source>
</evidence>
<keyword evidence="3" id="KW-1185">Reference proteome</keyword>
<evidence type="ECO:0000313" key="2">
    <source>
        <dbReference type="EMBL" id="KIX07623.1"/>
    </source>
</evidence>
<dbReference type="VEuPathDB" id="FungiDB:Z518_02276"/>
<dbReference type="RefSeq" id="XP_013274759.1">
    <property type="nucleotide sequence ID" value="XM_013419305.1"/>
</dbReference>
<feature type="signal peptide" evidence="1">
    <location>
        <begin position="1"/>
        <end position="25"/>
    </location>
</feature>
<dbReference type="OrthoDB" id="4159202at2759"/>
<evidence type="ECO:0000256" key="1">
    <source>
        <dbReference type="SAM" id="SignalP"/>
    </source>
</evidence>
<dbReference type="AlphaFoldDB" id="A0A0D2HB04"/>
<name>A0A0D2HB04_9EURO</name>
<dbReference type="Proteomes" id="UP000053617">
    <property type="component" value="Unassembled WGS sequence"/>
</dbReference>